<evidence type="ECO:0000256" key="4">
    <source>
        <dbReference type="PROSITE-ProRule" id="PRU00335"/>
    </source>
</evidence>
<organism evidence="6 7">
    <name type="scientific">Nesterenkonia sandarakina</name>
    <dbReference type="NCBI Taxonomy" id="272918"/>
    <lineage>
        <taxon>Bacteria</taxon>
        <taxon>Bacillati</taxon>
        <taxon>Actinomycetota</taxon>
        <taxon>Actinomycetes</taxon>
        <taxon>Micrococcales</taxon>
        <taxon>Micrococcaceae</taxon>
        <taxon>Nesterenkonia</taxon>
    </lineage>
</organism>
<evidence type="ECO:0000313" key="7">
    <source>
        <dbReference type="Proteomes" id="UP000238217"/>
    </source>
</evidence>
<dbReference type="Pfam" id="PF00440">
    <property type="entry name" value="TetR_N"/>
    <property type="match status" value="1"/>
</dbReference>
<evidence type="ECO:0000256" key="2">
    <source>
        <dbReference type="ARBA" id="ARBA00023125"/>
    </source>
</evidence>
<dbReference type="OrthoDB" id="4823039at2"/>
<reference evidence="6 7" key="1">
    <citation type="submission" date="2018-03" db="EMBL/GenBank/DDBJ databases">
        <title>Comparative analysis of microorganisms from saline springs in Andes Mountain Range, Colombia.</title>
        <authorList>
            <person name="Rubin E."/>
        </authorList>
    </citation>
    <scope>NUCLEOTIDE SEQUENCE [LARGE SCALE GENOMIC DNA]</scope>
    <source>
        <strain evidence="6 7">CG 35</strain>
    </source>
</reference>
<name>A0A2T0YAA7_9MICC</name>
<evidence type="ECO:0000256" key="3">
    <source>
        <dbReference type="ARBA" id="ARBA00023163"/>
    </source>
</evidence>
<keyword evidence="2 4" id="KW-0238">DNA-binding</keyword>
<dbReference type="PROSITE" id="PS50977">
    <property type="entry name" value="HTH_TETR_2"/>
    <property type="match status" value="1"/>
</dbReference>
<dbReference type="AlphaFoldDB" id="A0A2T0YAA7"/>
<feature type="DNA-binding region" description="H-T-H motif" evidence="4">
    <location>
        <begin position="17"/>
        <end position="36"/>
    </location>
</feature>
<evidence type="ECO:0000256" key="1">
    <source>
        <dbReference type="ARBA" id="ARBA00023015"/>
    </source>
</evidence>
<evidence type="ECO:0000313" key="6">
    <source>
        <dbReference type="EMBL" id="PRZ11628.1"/>
    </source>
</evidence>
<dbReference type="RefSeq" id="WP_146131213.1">
    <property type="nucleotide sequence ID" value="NZ_PVTY01000040.1"/>
</dbReference>
<dbReference type="InterPro" id="IPR009057">
    <property type="entry name" value="Homeodomain-like_sf"/>
</dbReference>
<proteinExistence type="predicted"/>
<gene>
    <name evidence="6" type="ORF">BCL67_1403</name>
</gene>
<dbReference type="GO" id="GO:0000976">
    <property type="term" value="F:transcription cis-regulatory region binding"/>
    <property type="evidence" value="ECO:0007669"/>
    <property type="project" value="TreeGrafter"/>
</dbReference>
<keyword evidence="1" id="KW-0805">Transcription regulation</keyword>
<dbReference type="Gene3D" id="1.10.357.10">
    <property type="entry name" value="Tetracycline Repressor, domain 2"/>
    <property type="match status" value="1"/>
</dbReference>
<protein>
    <submittedName>
        <fullName evidence="6">TetR family transcriptional regulator</fullName>
    </submittedName>
</protein>
<dbReference type="InterPro" id="IPR050109">
    <property type="entry name" value="HTH-type_TetR-like_transc_reg"/>
</dbReference>
<evidence type="ECO:0000259" key="5">
    <source>
        <dbReference type="PROSITE" id="PS50977"/>
    </source>
</evidence>
<comment type="caution">
    <text evidence="6">The sequence shown here is derived from an EMBL/GenBank/DDBJ whole genome shotgun (WGS) entry which is preliminary data.</text>
</comment>
<dbReference type="EMBL" id="PVTY01000040">
    <property type="protein sequence ID" value="PRZ11628.1"/>
    <property type="molecule type" value="Genomic_DNA"/>
</dbReference>
<accession>A0A2T0YAA7</accession>
<dbReference type="SUPFAM" id="SSF46689">
    <property type="entry name" value="Homeodomain-like"/>
    <property type="match status" value="1"/>
</dbReference>
<keyword evidence="3" id="KW-0804">Transcription</keyword>
<dbReference type="PANTHER" id="PTHR30055">
    <property type="entry name" value="HTH-TYPE TRANSCRIPTIONAL REGULATOR RUTR"/>
    <property type="match status" value="1"/>
</dbReference>
<dbReference type="InterPro" id="IPR001647">
    <property type="entry name" value="HTH_TetR"/>
</dbReference>
<dbReference type="SUPFAM" id="SSF48498">
    <property type="entry name" value="Tetracyclin repressor-like, C-terminal domain"/>
    <property type="match status" value="1"/>
</dbReference>
<feature type="domain" description="HTH tetR-type" evidence="5">
    <location>
        <begin position="1"/>
        <end position="54"/>
    </location>
</feature>
<keyword evidence="7" id="KW-1185">Reference proteome</keyword>
<dbReference type="Proteomes" id="UP000238217">
    <property type="component" value="Unassembled WGS sequence"/>
</dbReference>
<sequence>MDATARLLVELGYSSMTLAKVAKAAGVSVETVYKSFKNKPELVRQVLGAAVSGDDEPVALIERPDMQTALHGGSGERILAAFAAASTRILIRIGPLLASVLVAGRMGEPELREIAEVAGRQRLADFTRIVEAVAAAGDLDPALDVSHAADAMWSIGSPEVYFQLTGDRDWTDEEYQGWLTRTLQATLLR</sequence>
<dbReference type="InterPro" id="IPR036271">
    <property type="entry name" value="Tet_transcr_reg_TetR-rel_C_sf"/>
</dbReference>
<dbReference type="PANTHER" id="PTHR30055:SF234">
    <property type="entry name" value="HTH-TYPE TRANSCRIPTIONAL REGULATOR BETI"/>
    <property type="match status" value="1"/>
</dbReference>
<dbReference type="GO" id="GO:0003700">
    <property type="term" value="F:DNA-binding transcription factor activity"/>
    <property type="evidence" value="ECO:0007669"/>
    <property type="project" value="TreeGrafter"/>
</dbReference>